<comment type="caution">
    <text evidence="1">The sequence shown here is derived from an EMBL/GenBank/DDBJ whole genome shotgun (WGS) entry which is preliminary data.</text>
</comment>
<evidence type="ECO:0000313" key="2">
    <source>
        <dbReference type="Proteomes" id="UP000266723"/>
    </source>
</evidence>
<name>A0ABQ7AKR1_BRACR</name>
<accession>A0ABQ7AKR1</accession>
<evidence type="ECO:0000313" key="1">
    <source>
        <dbReference type="EMBL" id="KAF3498210.1"/>
    </source>
</evidence>
<keyword evidence="2" id="KW-1185">Reference proteome</keyword>
<protein>
    <submittedName>
        <fullName evidence="1">Uncharacterized protein</fullName>
    </submittedName>
</protein>
<organism evidence="1 2">
    <name type="scientific">Brassica cretica</name>
    <name type="common">Mustard</name>
    <dbReference type="NCBI Taxonomy" id="69181"/>
    <lineage>
        <taxon>Eukaryota</taxon>
        <taxon>Viridiplantae</taxon>
        <taxon>Streptophyta</taxon>
        <taxon>Embryophyta</taxon>
        <taxon>Tracheophyta</taxon>
        <taxon>Spermatophyta</taxon>
        <taxon>Magnoliopsida</taxon>
        <taxon>eudicotyledons</taxon>
        <taxon>Gunneridae</taxon>
        <taxon>Pentapetalae</taxon>
        <taxon>rosids</taxon>
        <taxon>malvids</taxon>
        <taxon>Brassicales</taxon>
        <taxon>Brassicaceae</taxon>
        <taxon>Brassiceae</taxon>
        <taxon>Brassica</taxon>
    </lineage>
</organism>
<gene>
    <name evidence="1" type="ORF">DY000_02053384</name>
</gene>
<dbReference type="Proteomes" id="UP000266723">
    <property type="component" value="Unassembled WGS sequence"/>
</dbReference>
<dbReference type="EMBL" id="QGKV02002055">
    <property type="protein sequence ID" value="KAF3498210.1"/>
    <property type="molecule type" value="Genomic_DNA"/>
</dbReference>
<sequence>MKIREENPAREPKIVLAGEEGRHHALKTVEKVLKFHIEQRQVPFLISKEALECNSLWCKFQFHDRLTSDVLAPFASYFGTFSGNMSRTTRAKALAEYKRAMVSKISKRDGYGASLMAAPALEDPPLRVTGDNTSQAKQFGDKSYCSLCTKWGHRDSDYSKKEWKEPEVKKIQENVAASKDQNNVVDVGSSTKEDVGVTIPEEILSMEVVDAEKETEKEAERASVIISEEVAENAENTTIVEA</sequence>
<proteinExistence type="predicted"/>
<reference evidence="1 2" key="1">
    <citation type="journal article" date="2020" name="BMC Genomics">
        <title>Intraspecific diversification of the crop wild relative Brassica cretica Lam. using demographic model selection.</title>
        <authorList>
            <person name="Kioukis A."/>
            <person name="Michalopoulou V.A."/>
            <person name="Briers L."/>
            <person name="Pirintsos S."/>
            <person name="Studholme D.J."/>
            <person name="Pavlidis P."/>
            <person name="Sarris P.F."/>
        </authorList>
    </citation>
    <scope>NUCLEOTIDE SEQUENCE [LARGE SCALE GENOMIC DNA]</scope>
    <source>
        <strain evidence="2">cv. PFS-1207/04</strain>
    </source>
</reference>